<proteinExistence type="predicted"/>
<protein>
    <submittedName>
        <fullName evidence="2">Uncharacterized protein</fullName>
    </submittedName>
</protein>
<reference evidence="2 3" key="1">
    <citation type="journal article" date="2023" name="Plants (Basel)">
        <title>Bridging the Gap: Combining Genomics and Transcriptomics Approaches to Understand Stylosanthes scabra, an Orphan Legume from the Brazilian Caatinga.</title>
        <authorList>
            <person name="Ferreira-Neto J.R.C."/>
            <person name="da Silva M.D."/>
            <person name="Binneck E."/>
            <person name="de Melo N.F."/>
            <person name="da Silva R.H."/>
            <person name="de Melo A.L.T.M."/>
            <person name="Pandolfi V."/>
            <person name="Bustamante F.O."/>
            <person name="Brasileiro-Vidal A.C."/>
            <person name="Benko-Iseppon A.M."/>
        </authorList>
    </citation>
    <scope>NUCLEOTIDE SEQUENCE [LARGE SCALE GENOMIC DNA]</scope>
    <source>
        <tissue evidence="2">Leaves</tissue>
    </source>
</reference>
<keyword evidence="1" id="KW-1133">Transmembrane helix</keyword>
<dbReference type="EMBL" id="JASCZI010153442">
    <property type="protein sequence ID" value="MED6177373.1"/>
    <property type="molecule type" value="Genomic_DNA"/>
</dbReference>
<keyword evidence="3" id="KW-1185">Reference proteome</keyword>
<keyword evidence="1" id="KW-0472">Membrane</keyword>
<evidence type="ECO:0000313" key="3">
    <source>
        <dbReference type="Proteomes" id="UP001341840"/>
    </source>
</evidence>
<comment type="caution">
    <text evidence="2">The sequence shown here is derived from an EMBL/GenBank/DDBJ whole genome shotgun (WGS) entry which is preliminary data.</text>
</comment>
<keyword evidence="1" id="KW-0812">Transmembrane</keyword>
<dbReference type="Proteomes" id="UP001341840">
    <property type="component" value="Unassembled WGS sequence"/>
</dbReference>
<feature type="transmembrane region" description="Helical" evidence="1">
    <location>
        <begin position="30"/>
        <end position="49"/>
    </location>
</feature>
<organism evidence="2 3">
    <name type="scientific">Stylosanthes scabra</name>
    <dbReference type="NCBI Taxonomy" id="79078"/>
    <lineage>
        <taxon>Eukaryota</taxon>
        <taxon>Viridiplantae</taxon>
        <taxon>Streptophyta</taxon>
        <taxon>Embryophyta</taxon>
        <taxon>Tracheophyta</taxon>
        <taxon>Spermatophyta</taxon>
        <taxon>Magnoliopsida</taxon>
        <taxon>eudicotyledons</taxon>
        <taxon>Gunneridae</taxon>
        <taxon>Pentapetalae</taxon>
        <taxon>rosids</taxon>
        <taxon>fabids</taxon>
        <taxon>Fabales</taxon>
        <taxon>Fabaceae</taxon>
        <taxon>Papilionoideae</taxon>
        <taxon>50 kb inversion clade</taxon>
        <taxon>dalbergioids sensu lato</taxon>
        <taxon>Dalbergieae</taxon>
        <taxon>Pterocarpus clade</taxon>
        <taxon>Stylosanthes</taxon>
    </lineage>
</organism>
<evidence type="ECO:0000313" key="2">
    <source>
        <dbReference type="EMBL" id="MED6177373.1"/>
    </source>
</evidence>
<sequence length="103" mass="11469">MGKERRGREGGTDIGGCYCRWEWKTRENEVIGVELFPVLLVVVSGLALLSHSDFLVSQVCRNYHGIATMLLPSSLQDYEVDVVVVAISGGVRIMPNIIEMWCV</sequence>
<evidence type="ECO:0000256" key="1">
    <source>
        <dbReference type="SAM" id="Phobius"/>
    </source>
</evidence>
<accession>A0ABU6VXD1</accession>
<name>A0ABU6VXD1_9FABA</name>
<gene>
    <name evidence="2" type="ORF">PIB30_097538</name>
</gene>